<evidence type="ECO:0000259" key="3">
    <source>
        <dbReference type="PROSITE" id="PS50883"/>
    </source>
</evidence>
<keyword evidence="1" id="KW-0812">Transmembrane</keyword>
<accession>A0A1V3A002</accession>
<dbReference type="SUPFAM" id="SSF53850">
    <property type="entry name" value="Periplasmic binding protein-like II"/>
    <property type="match status" value="1"/>
</dbReference>
<evidence type="ECO:0000259" key="2">
    <source>
        <dbReference type="PROSITE" id="PS50112"/>
    </source>
</evidence>
<dbReference type="SMART" id="SM00052">
    <property type="entry name" value="EAL"/>
    <property type="match status" value="1"/>
</dbReference>
<evidence type="ECO:0000259" key="4">
    <source>
        <dbReference type="PROSITE" id="PS50887"/>
    </source>
</evidence>
<dbReference type="SMART" id="SM00062">
    <property type="entry name" value="PBPb"/>
    <property type="match status" value="1"/>
</dbReference>
<dbReference type="InterPro" id="IPR000014">
    <property type="entry name" value="PAS"/>
</dbReference>
<dbReference type="InterPro" id="IPR000160">
    <property type="entry name" value="GGDEF_dom"/>
</dbReference>
<dbReference type="SMART" id="SM00091">
    <property type="entry name" value="PAS"/>
    <property type="match status" value="1"/>
</dbReference>
<sequence length="842" mass="94363">MVAGFFVLAGCGGDTSRDDPTMLRVGLYENEPKIYTREDGRPAGLFPVLLEALAEREGWRLEYRDCQWAECLAQLEGGELDLMPDVALTGEREHRFRFHEIPVAQSWSQVYAPREASVRSLADLTDQRIAVLEGSVHEDWLTREMEPSGDGEPRLASRQSLDRVLEAVDAGAADVAVTNNFHGGRHAERSGLFETPVSFDHTGLYFAASPALDPAILEAVDRHLASWRGTPDSPYHRAMAETLTPEVRGVLPRWAAPVLASAGGLVLLFGVLALVLRWQVRWRARELKRANRRFRHLLDSSPVVIYSLSSAGDPLHWVSGNLHPLFGYSPEEALRPGWWRERLHPEDRTLARRAREQAREQGHAVIEYRLYDARGRVRRVRDEMQWSPAPTRSGVGEIIGSWTDLTQSFEQREQLRLLSHYDSRTGLPNRTLLHDRIGHSIEMAMGQDESRRLIVLLDVDRFKGLNETLGTALADQVLLGVAQRLSQYAGPQDTVARSGADEFALLLEGPPAGEAREQWLDGLLDVLREPFRLAGRSLRVTVSAGYAEFPVDGATTEELVTAAELALDEARRGGGNRREAYVSGLGERTSWRTLLESDLREALVREEFELFLQPQYGLDPFVLTGVEALVRWNHPERGRVSPGEFIPLAEETGLVMAIDQWVLDQACAHLAERDAQGLHVPRMAVNLSVMELEDGHLTRMVQSVLDRYGLQPHRLELEVTETMLMRTPENALAELGRLKELGVELAMDDFGTGYSNLALLHRMPLNRLKLDQSLVQDIGRSRSNEDIIRAILALARTLDLEVIGEGIETEAQRDFLLQVGCREGQGYLWSPPVPAEQCPCRD</sequence>
<proteinExistence type="predicted"/>
<dbReference type="CDD" id="cd01949">
    <property type="entry name" value="GGDEF"/>
    <property type="match status" value="1"/>
</dbReference>
<dbReference type="SUPFAM" id="SSF141868">
    <property type="entry name" value="EAL domain-like"/>
    <property type="match status" value="1"/>
</dbReference>
<dbReference type="STRING" id="252474.B1A74_04965"/>
<dbReference type="CDD" id="cd00130">
    <property type="entry name" value="PAS"/>
    <property type="match status" value="1"/>
</dbReference>
<dbReference type="EMBL" id="MUZR01000013">
    <property type="protein sequence ID" value="OOC10661.1"/>
    <property type="molecule type" value="Genomic_DNA"/>
</dbReference>
<gene>
    <name evidence="5" type="ORF">B1A74_04965</name>
</gene>
<dbReference type="PROSITE" id="PS50887">
    <property type="entry name" value="GGDEF"/>
    <property type="match status" value="1"/>
</dbReference>
<dbReference type="CDD" id="cd01948">
    <property type="entry name" value="EAL"/>
    <property type="match status" value="1"/>
</dbReference>
<feature type="domain" description="EAL" evidence="3">
    <location>
        <begin position="592"/>
        <end position="842"/>
    </location>
</feature>
<dbReference type="Gene3D" id="3.30.450.20">
    <property type="entry name" value="PAS domain"/>
    <property type="match status" value="1"/>
</dbReference>
<organism evidence="5 6">
    <name type="scientific">Thioalkalivibrio halophilus</name>
    <dbReference type="NCBI Taxonomy" id="252474"/>
    <lineage>
        <taxon>Bacteria</taxon>
        <taxon>Pseudomonadati</taxon>
        <taxon>Pseudomonadota</taxon>
        <taxon>Gammaproteobacteria</taxon>
        <taxon>Chromatiales</taxon>
        <taxon>Ectothiorhodospiraceae</taxon>
        <taxon>Thioalkalivibrio</taxon>
    </lineage>
</organism>
<dbReference type="InterPro" id="IPR013655">
    <property type="entry name" value="PAS_fold_3"/>
</dbReference>
<keyword evidence="1" id="KW-0472">Membrane</keyword>
<dbReference type="SUPFAM" id="SSF55073">
    <property type="entry name" value="Nucleotide cyclase"/>
    <property type="match status" value="1"/>
</dbReference>
<keyword evidence="6" id="KW-1185">Reference proteome</keyword>
<dbReference type="InterPro" id="IPR029787">
    <property type="entry name" value="Nucleotide_cyclase"/>
</dbReference>
<dbReference type="PANTHER" id="PTHR44757:SF2">
    <property type="entry name" value="BIOFILM ARCHITECTURE MAINTENANCE PROTEIN MBAA"/>
    <property type="match status" value="1"/>
</dbReference>
<reference evidence="5 6" key="1">
    <citation type="submission" date="2017-02" db="EMBL/GenBank/DDBJ databases">
        <title>Genomic diversity within the haloalkaliphilic genus Thioalkalivibrio.</title>
        <authorList>
            <person name="Ahn A.-C."/>
            <person name="Meier-Kolthoff J."/>
            <person name="Overmars L."/>
            <person name="Richter M."/>
            <person name="Woyke T."/>
            <person name="Sorokin D.Y."/>
            <person name="Muyzer G."/>
        </authorList>
    </citation>
    <scope>NUCLEOTIDE SEQUENCE [LARGE SCALE GENOMIC DNA]</scope>
    <source>
        <strain evidence="5 6">HL17</strain>
    </source>
</reference>
<dbReference type="Gene3D" id="3.40.190.10">
    <property type="entry name" value="Periplasmic binding protein-like II"/>
    <property type="match status" value="2"/>
</dbReference>
<dbReference type="Gene3D" id="3.30.70.270">
    <property type="match status" value="1"/>
</dbReference>
<evidence type="ECO:0000256" key="1">
    <source>
        <dbReference type="SAM" id="Phobius"/>
    </source>
</evidence>
<evidence type="ECO:0000313" key="5">
    <source>
        <dbReference type="EMBL" id="OOC10661.1"/>
    </source>
</evidence>
<dbReference type="InterPro" id="IPR001638">
    <property type="entry name" value="Solute-binding_3/MltF_N"/>
</dbReference>
<dbReference type="InterPro" id="IPR052155">
    <property type="entry name" value="Biofilm_reg_signaling"/>
</dbReference>
<dbReference type="InterPro" id="IPR035965">
    <property type="entry name" value="PAS-like_dom_sf"/>
</dbReference>
<feature type="domain" description="GGDEF" evidence="4">
    <location>
        <begin position="450"/>
        <end position="583"/>
    </location>
</feature>
<evidence type="ECO:0000313" key="6">
    <source>
        <dbReference type="Proteomes" id="UP000189177"/>
    </source>
</evidence>
<dbReference type="SMART" id="SM00267">
    <property type="entry name" value="GGDEF"/>
    <property type="match status" value="1"/>
</dbReference>
<dbReference type="Gene3D" id="3.20.20.450">
    <property type="entry name" value="EAL domain"/>
    <property type="match status" value="1"/>
</dbReference>
<protein>
    <submittedName>
        <fullName evidence="5">Diguanylate cyclase</fullName>
    </submittedName>
</protein>
<dbReference type="Proteomes" id="UP000189177">
    <property type="component" value="Unassembled WGS sequence"/>
</dbReference>
<comment type="caution">
    <text evidence="5">The sequence shown here is derived from an EMBL/GenBank/DDBJ whole genome shotgun (WGS) entry which is preliminary data.</text>
</comment>
<dbReference type="Pfam" id="PF08447">
    <property type="entry name" value="PAS_3"/>
    <property type="match status" value="1"/>
</dbReference>
<dbReference type="InterPro" id="IPR001633">
    <property type="entry name" value="EAL_dom"/>
</dbReference>
<keyword evidence="1" id="KW-1133">Transmembrane helix</keyword>
<dbReference type="PROSITE" id="PS50112">
    <property type="entry name" value="PAS"/>
    <property type="match status" value="1"/>
</dbReference>
<name>A0A1V3A002_9GAMM</name>
<dbReference type="OrthoDB" id="8553030at2"/>
<dbReference type="Pfam" id="PF00497">
    <property type="entry name" value="SBP_bac_3"/>
    <property type="match status" value="1"/>
</dbReference>
<dbReference type="SUPFAM" id="SSF55785">
    <property type="entry name" value="PYP-like sensor domain (PAS domain)"/>
    <property type="match status" value="1"/>
</dbReference>
<dbReference type="AlphaFoldDB" id="A0A1V3A002"/>
<dbReference type="InterPro" id="IPR043128">
    <property type="entry name" value="Rev_trsase/Diguanyl_cyclase"/>
</dbReference>
<dbReference type="NCBIfam" id="TIGR00254">
    <property type="entry name" value="GGDEF"/>
    <property type="match status" value="1"/>
</dbReference>
<feature type="domain" description="PAS" evidence="2">
    <location>
        <begin position="290"/>
        <end position="362"/>
    </location>
</feature>
<dbReference type="PROSITE" id="PS50883">
    <property type="entry name" value="EAL"/>
    <property type="match status" value="1"/>
</dbReference>
<dbReference type="PANTHER" id="PTHR44757">
    <property type="entry name" value="DIGUANYLATE CYCLASE DGCP"/>
    <property type="match status" value="1"/>
</dbReference>
<dbReference type="NCBIfam" id="TIGR00229">
    <property type="entry name" value="sensory_box"/>
    <property type="match status" value="1"/>
</dbReference>
<dbReference type="InterPro" id="IPR035919">
    <property type="entry name" value="EAL_sf"/>
</dbReference>
<feature type="transmembrane region" description="Helical" evidence="1">
    <location>
        <begin position="254"/>
        <end position="276"/>
    </location>
</feature>
<dbReference type="Pfam" id="PF00990">
    <property type="entry name" value="GGDEF"/>
    <property type="match status" value="1"/>
</dbReference>
<dbReference type="Pfam" id="PF00563">
    <property type="entry name" value="EAL"/>
    <property type="match status" value="1"/>
</dbReference>